<keyword evidence="1" id="KW-0812">Transmembrane</keyword>
<gene>
    <name evidence="2" type="ORF">I5M19_14865</name>
</gene>
<protein>
    <submittedName>
        <fullName evidence="2">Uncharacterized protein</fullName>
    </submittedName>
</protein>
<sequence>MTQQIFNNKRVTWESRAKQIALIVISFAFVAIALLTTEKYSSFSFLVIIILFGGGGIFTLIRLLNSKNLFVTHSSELGRIILAEQIKTRKEEFGFFTYDATGFYFDEQNGAVHYNWIDINTVFCYKEDWITTDEICLDIFTSDNNCIKLTEDIPGWYQFNKKLIENFPIISGNWEGDIVYPPFETNLKLLYDKLGRTENQAKAECYMT</sequence>
<evidence type="ECO:0000256" key="1">
    <source>
        <dbReference type="SAM" id="Phobius"/>
    </source>
</evidence>
<organism evidence="2 3">
    <name type="scientific">Mucilaginibacter segetis</name>
    <dbReference type="NCBI Taxonomy" id="2793071"/>
    <lineage>
        <taxon>Bacteria</taxon>
        <taxon>Pseudomonadati</taxon>
        <taxon>Bacteroidota</taxon>
        <taxon>Sphingobacteriia</taxon>
        <taxon>Sphingobacteriales</taxon>
        <taxon>Sphingobacteriaceae</taxon>
        <taxon>Mucilaginibacter</taxon>
    </lineage>
</organism>
<keyword evidence="1" id="KW-0472">Membrane</keyword>
<reference evidence="2" key="1">
    <citation type="submission" date="2020-12" db="EMBL/GenBank/DDBJ databases">
        <title>Bacterial novel species Mucilaginibacter sp. SD-g isolated from soil.</title>
        <authorList>
            <person name="Jung H.-Y."/>
        </authorList>
    </citation>
    <scope>NUCLEOTIDE SEQUENCE</scope>
    <source>
        <strain evidence="2">SD-g</strain>
    </source>
</reference>
<dbReference type="AlphaFoldDB" id="A0A934UNN6"/>
<accession>A0A934UNN6</accession>
<evidence type="ECO:0000313" key="2">
    <source>
        <dbReference type="EMBL" id="MBK0380604.1"/>
    </source>
</evidence>
<keyword evidence="1" id="KW-1133">Transmembrane helix</keyword>
<dbReference type="Proteomes" id="UP000613193">
    <property type="component" value="Unassembled WGS sequence"/>
</dbReference>
<dbReference type="RefSeq" id="WP_200067147.1">
    <property type="nucleotide sequence ID" value="NZ_JAEHFW010000003.1"/>
</dbReference>
<keyword evidence="3" id="KW-1185">Reference proteome</keyword>
<evidence type="ECO:0000313" key="3">
    <source>
        <dbReference type="Proteomes" id="UP000613193"/>
    </source>
</evidence>
<dbReference type="EMBL" id="JAEHFW010000003">
    <property type="protein sequence ID" value="MBK0380604.1"/>
    <property type="molecule type" value="Genomic_DNA"/>
</dbReference>
<feature type="transmembrane region" description="Helical" evidence="1">
    <location>
        <begin position="20"/>
        <end position="37"/>
    </location>
</feature>
<proteinExistence type="predicted"/>
<feature type="transmembrane region" description="Helical" evidence="1">
    <location>
        <begin position="43"/>
        <end position="64"/>
    </location>
</feature>
<name>A0A934UNN6_9SPHI</name>
<comment type="caution">
    <text evidence="2">The sequence shown here is derived from an EMBL/GenBank/DDBJ whole genome shotgun (WGS) entry which is preliminary data.</text>
</comment>